<dbReference type="PANTHER" id="PTHR43284:SF1">
    <property type="entry name" value="ASPARAGINE SYNTHETASE"/>
    <property type="match status" value="1"/>
</dbReference>
<keyword evidence="14" id="KW-1185">Reference proteome</keyword>
<keyword evidence="4 10" id="KW-0547">Nucleotide-binding</keyword>
<keyword evidence="9" id="KW-0028">Amino-acid biosynthesis</keyword>
<dbReference type="OrthoDB" id="9763290at2"/>
<evidence type="ECO:0000256" key="10">
    <source>
        <dbReference type="PIRSR" id="PIRSR001589-2"/>
    </source>
</evidence>
<gene>
    <name evidence="13" type="ORF">SAMN04490247_1926</name>
</gene>
<comment type="catalytic activity">
    <reaction evidence="8">
        <text>L-aspartate + L-glutamine + ATP + H2O = L-asparagine + L-glutamate + AMP + diphosphate + H(+)</text>
        <dbReference type="Rhea" id="RHEA:12228"/>
        <dbReference type="ChEBI" id="CHEBI:15377"/>
        <dbReference type="ChEBI" id="CHEBI:15378"/>
        <dbReference type="ChEBI" id="CHEBI:29985"/>
        <dbReference type="ChEBI" id="CHEBI:29991"/>
        <dbReference type="ChEBI" id="CHEBI:30616"/>
        <dbReference type="ChEBI" id="CHEBI:33019"/>
        <dbReference type="ChEBI" id="CHEBI:58048"/>
        <dbReference type="ChEBI" id="CHEBI:58359"/>
        <dbReference type="ChEBI" id="CHEBI:456215"/>
        <dbReference type="EC" id="6.3.5.4"/>
    </reaction>
</comment>
<dbReference type="InterPro" id="IPR029055">
    <property type="entry name" value="Ntn_hydrolases_N"/>
</dbReference>
<evidence type="ECO:0000256" key="3">
    <source>
        <dbReference type="ARBA" id="ARBA00012737"/>
    </source>
</evidence>
<dbReference type="NCBIfam" id="TIGR01536">
    <property type="entry name" value="asn_synth_AEB"/>
    <property type="match status" value="1"/>
</dbReference>
<evidence type="ECO:0000256" key="5">
    <source>
        <dbReference type="ARBA" id="ARBA00022840"/>
    </source>
</evidence>
<evidence type="ECO:0000256" key="11">
    <source>
        <dbReference type="PIRSR" id="PIRSR001589-3"/>
    </source>
</evidence>
<dbReference type="InterPro" id="IPR033738">
    <property type="entry name" value="AsnB_N"/>
</dbReference>
<feature type="binding site" evidence="10">
    <location>
        <position position="101"/>
    </location>
    <ligand>
        <name>L-glutamine</name>
        <dbReference type="ChEBI" id="CHEBI:58359"/>
    </ligand>
</feature>
<dbReference type="Gene3D" id="3.60.20.10">
    <property type="entry name" value="Glutamine Phosphoribosylpyrophosphate, subunit 1, domain 1"/>
    <property type="match status" value="1"/>
</dbReference>
<proteinExistence type="inferred from homology"/>
<keyword evidence="5 10" id="KW-0067">ATP-binding</keyword>
<protein>
    <recommendedName>
        <fullName evidence="3">asparagine synthase (glutamine-hydrolyzing)</fullName>
        <ecNumber evidence="3">6.3.5.4</ecNumber>
    </recommendedName>
</protein>
<dbReference type="InterPro" id="IPR001962">
    <property type="entry name" value="Asn_synthase"/>
</dbReference>
<feature type="binding site" evidence="10">
    <location>
        <begin position="371"/>
        <end position="372"/>
    </location>
    <ligand>
        <name>ATP</name>
        <dbReference type="ChEBI" id="CHEBI:30616"/>
    </ligand>
</feature>
<dbReference type="Proteomes" id="UP000199225">
    <property type="component" value="Unassembled WGS sequence"/>
</dbReference>
<evidence type="ECO:0000313" key="13">
    <source>
        <dbReference type="EMBL" id="SDJ44114.1"/>
    </source>
</evidence>
<reference evidence="14" key="1">
    <citation type="submission" date="2016-10" db="EMBL/GenBank/DDBJ databases">
        <authorList>
            <person name="Varghese N."/>
            <person name="Submissions S."/>
        </authorList>
    </citation>
    <scope>NUCLEOTIDE SEQUENCE [LARGE SCALE GENOMIC DNA]</scope>
    <source>
        <strain evidence="14">DSM 4771</strain>
    </source>
</reference>
<dbReference type="GO" id="GO:0005524">
    <property type="term" value="F:ATP binding"/>
    <property type="evidence" value="ECO:0007669"/>
    <property type="project" value="UniProtKB-KW"/>
</dbReference>
<dbReference type="AlphaFoldDB" id="A0A1G8TRT2"/>
<feature type="domain" description="Glutamine amidotransferase type-2" evidence="12">
    <location>
        <begin position="2"/>
        <end position="215"/>
    </location>
</feature>
<comment type="similarity">
    <text evidence="2">Belongs to the asparagine synthetase family.</text>
</comment>
<dbReference type="GO" id="GO:0004066">
    <property type="term" value="F:asparagine synthase (glutamine-hydrolyzing) activity"/>
    <property type="evidence" value="ECO:0007669"/>
    <property type="project" value="UniProtKB-EC"/>
</dbReference>
<evidence type="ECO:0000256" key="6">
    <source>
        <dbReference type="ARBA" id="ARBA00022888"/>
    </source>
</evidence>
<dbReference type="Pfam" id="PF00733">
    <property type="entry name" value="Asn_synthase"/>
    <property type="match status" value="1"/>
</dbReference>
<dbReference type="Gene3D" id="3.40.50.620">
    <property type="entry name" value="HUPs"/>
    <property type="match status" value="1"/>
</dbReference>
<evidence type="ECO:0000256" key="2">
    <source>
        <dbReference type="ARBA" id="ARBA00005752"/>
    </source>
</evidence>
<dbReference type="Pfam" id="PF13537">
    <property type="entry name" value="GATase_7"/>
    <property type="match status" value="1"/>
</dbReference>
<keyword evidence="7 9" id="KW-0315">Glutamine amidotransferase</keyword>
<feature type="active site" description="For GATase activity" evidence="9">
    <location>
        <position position="2"/>
    </location>
</feature>
<dbReference type="InterPro" id="IPR014729">
    <property type="entry name" value="Rossmann-like_a/b/a_fold"/>
</dbReference>
<dbReference type="SUPFAM" id="SSF52402">
    <property type="entry name" value="Adenine nucleotide alpha hydrolases-like"/>
    <property type="match status" value="1"/>
</dbReference>
<comment type="pathway">
    <text evidence="1">Amino-acid biosynthesis; L-asparagine biosynthesis; L-asparagine from L-aspartate (L-Gln route): step 1/1.</text>
</comment>
<organism evidence="13 14">
    <name type="scientific">Salimicrobium halophilum</name>
    <dbReference type="NCBI Taxonomy" id="86666"/>
    <lineage>
        <taxon>Bacteria</taxon>
        <taxon>Bacillati</taxon>
        <taxon>Bacillota</taxon>
        <taxon>Bacilli</taxon>
        <taxon>Bacillales</taxon>
        <taxon>Bacillaceae</taxon>
        <taxon>Salimicrobium</taxon>
    </lineage>
</organism>
<evidence type="ECO:0000256" key="4">
    <source>
        <dbReference type="ARBA" id="ARBA00022741"/>
    </source>
</evidence>
<evidence type="ECO:0000259" key="12">
    <source>
        <dbReference type="PROSITE" id="PS51278"/>
    </source>
</evidence>
<dbReference type="CDD" id="cd00712">
    <property type="entry name" value="AsnB"/>
    <property type="match status" value="1"/>
</dbReference>
<dbReference type="RefSeq" id="WP_093193655.1">
    <property type="nucleotide sequence ID" value="NZ_FNEV01000005.1"/>
</dbReference>
<dbReference type="PIRSF" id="PIRSF001589">
    <property type="entry name" value="Asn_synthetase_glu-h"/>
    <property type="match status" value="1"/>
</dbReference>
<dbReference type="EMBL" id="FNEV01000005">
    <property type="protein sequence ID" value="SDJ44114.1"/>
    <property type="molecule type" value="Genomic_DNA"/>
</dbReference>
<dbReference type="InterPro" id="IPR051786">
    <property type="entry name" value="ASN_synthetase/amidase"/>
</dbReference>
<dbReference type="GO" id="GO:0005829">
    <property type="term" value="C:cytosol"/>
    <property type="evidence" value="ECO:0007669"/>
    <property type="project" value="TreeGrafter"/>
</dbReference>
<dbReference type="InterPro" id="IPR017932">
    <property type="entry name" value="GATase_2_dom"/>
</dbReference>
<dbReference type="PROSITE" id="PS51278">
    <property type="entry name" value="GATASE_TYPE_2"/>
    <property type="match status" value="1"/>
</dbReference>
<dbReference type="STRING" id="86666.SAMN04490247_1926"/>
<feature type="binding site" evidence="10">
    <location>
        <position position="288"/>
    </location>
    <ligand>
        <name>ATP</name>
        <dbReference type="ChEBI" id="CHEBI:30616"/>
    </ligand>
</feature>
<evidence type="ECO:0000256" key="1">
    <source>
        <dbReference type="ARBA" id="ARBA00005187"/>
    </source>
</evidence>
<dbReference type="GO" id="GO:0006529">
    <property type="term" value="P:asparagine biosynthetic process"/>
    <property type="evidence" value="ECO:0007669"/>
    <property type="project" value="UniProtKB-KW"/>
</dbReference>
<accession>A0A1G8TRT2</accession>
<evidence type="ECO:0000256" key="7">
    <source>
        <dbReference type="ARBA" id="ARBA00022962"/>
    </source>
</evidence>
<name>A0A1G8TRT2_9BACI</name>
<dbReference type="EC" id="6.3.5.4" evidence="3"/>
<feature type="site" description="Important for beta-aspartyl-AMP intermediate formation" evidence="11">
    <location>
        <position position="373"/>
    </location>
</feature>
<evidence type="ECO:0000313" key="14">
    <source>
        <dbReference type="Proteomes" id="UP000199225"/>
    </source>
</evidence>
<dbReference type="InterPro" id="IPR006426">
    <property type="entry name" value="Asn_synth_AEB"/>
</dbReference>
<evidence type="ECO:0000256" key="9">
    <source>
        <dbReference type="PIRSR" id="PIRSR001589-1"/>
    </source>
</evidence>
<keyword evidence="6 9" id="KW-0061">Asparagine biosynthesis</keyword>
<evidence type="ECO:0000256" key="8">
    <source>
        <dbReference type="ARBA" id="ARBA00048741"/>
    </source>
</evidence>
<dbReference type="SUPFAM" id="SSF56235">
    <property type="entry name" value="N-terminal nucleophile aminohydrolases (Ntn hydrolases)"/>
    <property type="match status" value="1"/>
</dbReference>
<dbReference type="PANTHER" id="PTHR43284">
    <property type="entry name" value="ASPARAGINE SYNTHETASE (GLUTAMINE-HYDROLYZING)"/>
    <property type="match status" value="1"/>
</dbReference>
<dbReference type="CDD" id="cd01991">
    <property type="entry name" value="Asn_synthase_B_C"/>
    <property type="match status" value="1"/>
</dbReference>
<sequence>MCGIAGWIGEEREDHRRDVVDRMTAKIAHRGPDDHQLWIGEAAGFGHRRLAVIDPSGGKQPMVRSFQGETYVLCYNGELYNTDEVRNVLQQKGWTFHTHSDTEVVLVSYMEWKEKAPEYLNGIFAFSIWETKRKRLFLARDRMGVKPLFFSELAKGFIFASELKALLVHPDMEAILDHQSLSEFFALGPSRTPGSGVFKGVYELKPGHAGFLENGSFRIFTYWTLKGKEHTDSFEETKERVRELFLEATRRQLVSDVEIGTFLSGGLDSSAITSVAAGMRKDLPTFSIDYEDQASHFRKNDFQPDLDAPFIEKVSKAGGTSHTVCTASISDLVGSLEQAVELRDLPGMADVDSSLLWFSGQMKKHVTVALSGECADEIFAGYPWFYRGNEGGFPWIRSERDRQHLIRKEWKMRLPLEEYAKKKYEEITTEAPLSGEETVMEKRHKQLIYANMNYFMQVLLERKDRMSMGASLEVRVPFSDHRLVEYAYNIPRDYTFREGREKSLLREAFQGIVPESVRHRKKNPYPKTFHPDYTKAVCDWMGDIVSDGNQPLFDLFSRKHIKKLYESEGKQMKEPWFGQLMTGPQLIAYLCQVNHWLKTVQPRITVDG</sequence>